<dbReference type="SMART" id="SM00850">
    <property type="entry name" value="LytTR"/>
    <property type="match status" value="1"/>
</dbReference>
<keyword evidence="1" id="KW-0472">Membrane</keyword>
<reference evidence="3 4" key="1">
    <citation type="journal article" date="2012" name="Stand. Genomic Sci.">
        <title>Complete genome sequencing and analysis of Saprospira grandis str. Lewin, a predatory marine bacterium.</title>
        <authorList>
            <person name="Saw J.H."/>
            <person name="Yuryev A."/>
            <person name="Kanbe M."/>
            <person name="Hou S."/>
            <person name="Young A.G."/>
            <person name="Aizawa S."/>
            <person name="Alam M."/>
        </authorList>
    </citation>
    <scope>NUCLEOTIDE SEQUENCE [LARGE SCALE GENOMIC DNA]</scope>
    <source>
        <strain evidence="3 4">Lewin</strain>
    </source>
</reference>
<dbReference type="KEGG" id="sgn:SGRA_0390"/>
<keyword evidence="1" id="KW-0812">Transmembrane</keyword>
<proteinExistence type="predicted"/>
<feature type="domain" description="HTH LytTR-type" evidence="2">
    <location>
        <begin position="203"/>
        <end position="305"/>
    </location>
</feature>
<dbReference type="EMBL" id="CP002831">
    <property type="protein sequence ID" value="AFC23129.1"/>
    <property type="molecule type" value="Genomic_DNA"/>
</dbReference>
<accession>H6L8Z3</accession>
<dbReference type="Pfam" id="PF04397">
    <property type="entry name" value="LytTR"/>
    <property type="match status" value="1"/>
</dbReference>
<dbReference type="HOGENOM" id="CLU_905830_0_0_10"/>
<feature type="transmembrane region" description="Helical" evidence="1">
    <location>
        <begin position="93"/>
        <end position="114"/>
    </location>
</feature>
<feature type="transmembrane region" description="Helical" evidence="1">
    <location>
        <begin position="15"/>
        <end position="36"/>
    </location>
</feature>
<dbReference type="InterPro" id="IPR007492">
    <property type="entry name" value="LytTR_DNA-bd_dom"/>
</dbReference>
<evidence type="ECO:0000313" key="3">
    <source>
        <dbReference type="EMBL" id="AFC23129.1"/>
    </source>
</evidence>
<organism evidence="3 4">
    <name type="scientific">Saprospira grandis (strain Lewin)</name>
    <dbReference type="NCBI Taxonomy" id="984262"/>
    <lineage>
        <taxon>Bacteria</taxon>
        <taxon>Pseudomonadati</taxon>
        <taxon>Bacteroidota</taxon>
        <taxon>Saprospiria</taxon>
        <taxon>Saprospirales</taxon>
        <taxon>Saprospiraceae</taxon>
        <taxon>Saprospira</taxon>
    </lineage>
</organism>
<sequence length="307" mass="35102">MFPLFRQPSALRESLSYQLGFSLFLGLVVTLVVHSQMPDSPVSAYREWADAAICGLTAILVFSGQLSILPYLFGSWFSPDRWTIGRDLLFSSWVFFVVGVVNSLMLVYLGWMQFQWSGFFWQQFLQLAWGLPPISLMVVWRNQKYAALNMAWSKQIEEKIEERGSLALGPGPELLRLQAAQRPLGLPAPQKREGPKLLVYHQGAAKSIFLEDILALYSQKGELEIYWAEAGQLAYIKVQMRLKDTQEALAQQTILHRVHRFYWANLARVTATESNARHILLSLPQLPQAIPVSKTYRKAVQDYFEMD</sequence>
<dbReference type="Proteomes" id="UP000007519">
    <property type="component" value="Chromosome"/>
</dbReference>
<dbReference type="RefSeq" id="WP_014373376.1">
    <property type="nucleotide sequence ID" value="NC_016940.1"/>
</dbReference>
<protein>
    <submittedName>
        <fullName evidence="3">Response regulator receiver protein</fullName>
    </submittedName>
</protein>
<dbReference type="AlphaFoldDB" id="H6L8Z3"/>
<keyword evidence="1" id="KW-1133">Transmembrane helix</keyword>
<evidence type="ECO:0000256" key="1">
    <source>
        <dbReference type="SAM" id="Phobius"/>
    </source>
</evidence>
<dbReference type="eggNOG" id="COG3279">
    <property type="taxonomic scope" value="Bacteria"/>
</dbReference>
<keyword evidence="4" id="KW-1185">Reference proteome</keyword>
<evidence type="ECO:0000313" key="4">
    <source>
        <dbReference type="Proteomes" id="UP000007519"/>
    </source>
</evidence>
<feature type="transmembrane region" description="Helical" evidence="1">
    <location>
        <begin position="48"/>
        <end position="73"/>
    </location>
</feature>
<feature type="transmembrane region" description="Helical" evidence="1">
    <location>
        <begin position="120"/>
        <end position="140"/>
    </location>
</feature>
<dbReference type="OrthoDB" id="1118393at2"/>
<name>H6L8Z3_SAPGL</name>
<gene>
    <name evidence="3" type="ordered locus">SGRA_0390</name>
</gene>
<dbReference type="STRING" id="984262.SGRA_0390"/>
<dbReference type="GO" id="GO:0003677">
    <property type="term" value="F:DNA binding"/>
    <property type="evidence" value="ECO:0007669"/>
    <property type="project" value="InterPro"/>
</dbReference>
<evidence type="ECO:0000259" key="2">
    <source>
        <dbReference type="SMART" id="SM00850"/>
    </source>
</evidence>
<dbReference type="Gene3D" id="2.40.50.1020">
    <property type="entry name" value="LytTr DNA-binding domain"/>
    <property type="match status" value="1"/>
</dbReference>